<dbReference type="Pfam" id="PF10137">
    <property type="entry name" value="CAP12-PCTIR_TIR"/>
    <property type="match status" value="1"/>
</dbReference>
<dbReference type="InterPro" id="IPR000595">
    <property type="entry name" value="cNMP-bd_dom"/>
</dbReference>
<name>A0A0P9TYN1_PSEAV</name>
<dbReference type="CDD" id="cd00038">
    <property type="entry name" value="CAP_ED"/>
    <property type="match status" value="1"/>
</dbReference>
<accession>A0A0P9TYN1</accession>
<dbReference type="PATRIC" id="fig|53707.9.peg.5601"/>
<dbReference type="PROSITE" id="PS50042">
    <property type="entry name" value="CNMP_BINDING_3"/>
    <property type="match status" value="1"/>
</dbReference>
<comment type="caution">
    <text evidence="2">The sequence shown here is derived from an EMBL/GenBank/DDBJ whole genome shotgun (WGS) entry which is preliminary data.</text>
</comment>
<proteinExistence type="predicted"/>
<dbReference type="Proteomes" id="UP000050265">
    <property type="component" value="Unassembled WGS sequence"/>
</dbReference>
<dbReference type="GO" id="GO:0050135">
    <property type="term" value="F:NADP+ nucleosidase activity"/>
    <property type="evidence" value="ECO:0007669"/>
    <property type="project" value="InterPro"/>
</dbReference>
<evidence type="ECO:0000259" key="1">
    <source>
        <dbReference type="PROSITE" id="PS50042"/>
    </source>
</evidence>
<sequence>MLERFKNDQAELIDQLMIQPLVKQDQGRATYLAQHGELKEFQSAEELISLGTLTTDVFFLLTGSVTISIGKHVLVESFEAGNYVGEIAAVYVTARTSTVTAREQVVAVQLSKENFKAFLQQFPDASHAFALDLAKRMAIRNANVAKPRAKHRIFAISSAEALPVVESGIQHFAHDANLEYAPWSMPQIFQLSSYPMDDLEAELSNADFAVAIANDDDIVTSRNLEQPMPRDNVLFELGLFVGRFGRKRTVLMAPKGTEVKLPSDLKGLSVIYYPRQMTDAQEAQVWDKVKRHFKKLL</sequence>
<dbReference type="InterPro" id="IPR014710">
    <property type="entry name" value="RmlC-like_jellyroll"/>
</dbReference>
<dbReference type="AlphaFoldDB" id="A0A0P9TYN1"/>
<dbReference type="SUPFAM" id="SSF51206">
    <property type="entry name" value="cAMP-binding domain-like"/>
    <property type="match status" value="1"/>
</dbReference>
<evidence type="ECO:0000313" key="3">
    <source>
        <dbReference type="Proteomes" id="UP000050265"/>
    </source>
</evidence>
<dbReference type="SMART" id="SM00100">
    <property type="entry name" value="cNMP"/>
    <property type="match status" value="1"/>
</dbReference>
<dbReference type="InterPro" id="IPR019302">
    <property type="entry name" value="CAP12/PCTIR_TIR_dom"/>
</dbReference>
<gene>
    <name evidence="2" type="ORF">ALO35_03758</name>
</gene>
<dbReference type="Pfam" id="PF00027">
    <property type="entry name" value="cNMP_binding"/>
    <property type="match status" value="1"/>
</dbReference>
<dbReference type="Gene3D" id="2.60.120.10">
    <property type="entry name" value="Jelly Rolls"/>
    <property type="match status" value="1"/>
</dbReference>
<dbReference type="EMBL" id="LJQP01000327">
    <property type="protein sequence ID" value="KPX63120.1"/>
    <property type="molecule type" value="Genomic_DNA"/>
</dbReference>
<dbReference type="InterPro" id="IPR018490">
    <property type="entry name" value="cNMP-bd_dom_sf"/>
</dbReference>
<protein>
    <submittedName>
        <fullName evidence="2">Cyclic nucleotide-binding protein</fullName>
    </submittedName>
</protein>
<evidence type="ECO:0000313" key="2">
    <source>
        <dbReference type="EMBL" id="KPX63120.1"/>
    </source>
</evidence>
<organism evidence="2 3">
    <name type="scientific">Pseudomonas amygdali pv. lachrymans</name>
    <name type="common">Pseudomonas syringae pv. lachrymans</name>
    <dbReference type="NCBI Taxonomy" id="53707"/>
    <lineage>
        <taxon>Bacteria</taxon>
        <taxon>Pseudomonadati</taxon>
        <taxon>Pseudomonadota</taxon>
        <taxon>Gammaproteobacteria</taxon>
        <taxon>Pseudomonadales</taxon>
        <taxon>Pseudomonadaceae</taxon>
        <taxon>Pseudomonas</taxon>
        <taxon>Pseudomonas amygdali</taxon>
    </lineage>
</organism>
<reference evidence="2 3" key="1">
    <citation type="submission" date="2015-09" db="EMBL/GenBank/DDBJ databases">
        <title>Genome announcement of multiple Pseudomonas syringae strains.</title>
        <authorList>
            <person name="Thakur S."/>
            <person name="Wang P.W."/>
            <person name="Gong Y."/>
            <person name="Weir B.S."/>
            <person name="Guttman D.S."/>
        </authorList>
    </citation>
    <scope>NUCLEOTIDE SEQUENCE [LARGE SCALE GENOMIC DNA]</scope>
    <source>
        <strain evidence="2 3">ICMP3507</strain>
    </source>
</reference>
<feature type="domain" description="Cyclic nucleotide-binding" evidence="1">
    <location>
        <begin position="37"/>
        <end position="136"/>
    </location>
</feature>